<evidence type="ECO:0000259" key="8">
    <source>
        <dbReference type="PROSITE" id="PS50879"/>
    </source>
</evidence>
<keyword evidence="4" id="KW-0540">Nuclease</keyword>
<accession>A0A9P4GV21</accession>
<evidence type="ECO:0000256" key="2">
    <source>
        <dbReference type="ARBA" id="ARBA00005300"/>
    </source>
</evidence>
<protein>
    <recommendedName>
        <fullName evidence="3">ribonuclease H</fullName>
        <ecNumber evidence="3">3.1.26.4</ecNumber>
    </recommendedName>
</protein>
<dbReference type="GO" id="GO:0046872">
    <property type="term" value="F:metal ion binding"/>
    <property type="evidence" value="ECO:0007669"/>
    <property type="project" value="UniProtKB-KW"/>
</dbReference>
<sequence length="136" mass="15244">CYHFHIIFTDGACTNNGRSGARPRVGIPYSDDISSQLSIPITDTKDNFALRSNQRAELCAAKIGLDLLAQARNNQPKSEANAWIVATDSEYVVKGITEWYQHGRYRNNWRTSKDNKPTNLDLFLALDGAMTKHETA</sequence>
<evidence type="ECO:0000256" key="4">
    <source>
        <dbReference type="ARBA" id="ARBA00022722"/>
    </source>
</evidence>
<evidence type="ECO:0000256" key="7">
    <source>
        <dbReference type="ARBA" id="ARBA00022801"/>
    </source>
</evidence>
<evidence type="ECO:0000256" key="3">
    <source>
        <dbReference type="ARBA" id="ARBA00012180"/>
    </source>
</evidence>
<dbReference type="EC" id="3.1.26.4" evidence="3"/>
<dbReference type="SUPFAM" id="SSF53098">
    <property type="entry name" value="Ribonuclease H-like"/>
    <property type="match status" value="1"/>
</dbReference>
<dbReference type="PANTHER" id="PTHR10642:SF26">
    <property type="entry name" value="RIBONUCLEASE H1"/>
    <property type="match status" value="1"/>
</dbReference>
<evidence type="ECO:0000256" key="5">
    <source>
        <dbReference type="ARBA" id="ARBA00022723"/>
    </source>
</evidence>
<feature type="domain" description="RNase H type-1" evidence="8">
    <location>
        <begin position="1"/>
        <end position="136"/>
    </location>
</feature>
<evidence type="ECO:0000256" key="6">
    <source>
        <dbReference type="ARBA" id="ARBA00022759"/>
    </source>
</evidence>
<dbReference type="GO" id="GO:0003676">
    <property type="term" value="F:nucleic acid binding"/>
    <property type="evidence" value="ECO:0007669"/>
    <property type="project" value="InterPro"/>
</dbReference>
<dbReference type="OrthoDB" id="245563at2759"/>
<organism evidence="9 10">
    <name type="scientific">Setomelanomma holmii</name>
    <dbReference type="NCBI Taxonomy" id="210430"/>
    <lineage>
        <taxon>Eukaryota</taxon>
        <taxon>Fungi</taxon>
        <taxon>Dikarya</taxon>
        <taxon>Ascomycota</taxon>
        <taxon>Pezizomycotina</taxon>
        <taxon>Dothideomycetes</taxon>
        <taxon>Pleosporomycetidae</taxon>
        <taxon>Pleosporales</taxon>
        <taxon>Pleosporineae</taxon>
        <taxon>Phaeosphaeriaceae</taxon>
        <taxon>Setomelanomma</taxon>
    </lineage>
</organism>
<keyword evidence="6" id="KW-0255">Endonuclease</keyword>
<feature type="non-terminal residue" evidence="9">
    <location>
        <position position="1"/>
    </location>
</feature>
<comment type="catalytic activity">
    <reaction evidence="1">
        <text>Endonucleolytic cleavage to 5'-phosphomonoester.</text>
        <dbReference type="EC" id="3.1.26.4"/>
    </reaction>
</comment>
<dbReference type="PROSITE" id="PS50879">
    <property type="entry name" value="RNASE_H_1"/>
    <property type="match status" value="1"/>
</dbReference>
<dbReference type="InterPro" id="IPR012337">
    <property type="entry name" value="RNaseH-like_sf"/>
</dbReference>
<dbReference type="GO" id="GO:0004523">
    <property type="term" value="F:RNA-DNA hybrid ribonuclease activity"/>
    <property type="evidence" value="ECO:0007669"/>
    <property type="project" value="UniProtKB-EC"/>
</dbReference>
<evidence type="ECO:0000313" key="9">
    <source>
        <dbReference type="EMBL" id="KAF2022510.1"/>
    </source>
</evidence>
<reference evidence="9" key="1">
    <citation type="journal article" date="2020" name="Stud. Mycol.">
        <title>101 Dothideomycetes genomes: a test case for predicting lifestyles and emergence of pathogens.</title>
        <authorList>
            <person name="Haridas S."/>
            <person name="Albert R."/>
            <person name="Binder M."/>
            <person name="Bloem J."/>
            <person name="Labutti K."/>
            <person name="Salamov A."/>
            <person name="Andreopoulos B."/>
            <person name="Baker S."/>
            <person name="Barry K."/>
            <person name="Bills G."/>
            <person name="Bluhm B."/>
            <person name="Cannon C."/>
            <person name="Castanera R."/>
            <person name="Culley D."/>
            <person name="Daum C."/>
            <person name="Ezra D."/>
            <person name="Gonzalez J."/>
            <person name="Henrissat B."/>
            <person name="Kuo A."/>
            <person name="Liang C."/>
            <person name="Lipzen A."/>
            <person name="Lutzoni F."/>
            <person name="Magnuson J."/>
            <person name="Mondo S."/>
            <person name="Nolan M."/>
            <person name="Ohm R."/>
            <person name="Pangilinan J."/>
            <person name="Park H.-J."/>
            <person name="Ramirez L."/>
            <person name="Alfaro M."/>
            <person name="Sun H."/>
            <person name="Tritt A."/>
            <person name="Yoshinaga Y."/>
            <person name="Zwiers L.-H."/>
            <person name="Turgeon B."/>
            <person name="Goodwin S."/>
            <person name="Spatafora J."/>
            <person name="Crous P."/>
            <person name="Grigoriev I."/>
        </authorList>
    </citation>
    <scope>NUCLEOTIDE SEQUENCE</scope>
    <source>
        <strain evidence="9">CBS 110217</strain>
    </source>
</reference>
<comment type="caution">
    <text evidence="9">The sequence shown here is derived from an EMBL/GenBank/DDBJ whole genome shotgun (WGS) entry which is preliminary data.</text>
</comment>
<dbReference type="Gene3D" id="3.30.420.10">
    <property type="entry name" value="Ribonuclease H-like superfamily/Ribonuclease H"/>
    <property type="match status" value="1"/>
</dbReference>
<dbReference type="Pfam" id="PF00075">
    <property type="entry name" value="RNase_H"/>
    <property type="match status" value="1"/>
</dbReference>
<dbReference type="PANTHER" id="PTHR10642">
    <property type="entry name" value="RIBONUCLEASE H1"/>
    <property type="match status" value="1"/>
</dbReference>
<dbReference type="Proteomes" id="UP000799777">
    <property type="component" value="Unassembled WGS sequence"/>
</dbReference>
<keyword evidence="7" id="KW-0378">Hydrolase</keyword>
<dbReference type="EMBL" id="ML978578">
    <property type="protein sequence ID" value="KAF2022510.1"/>
    <property type="molecule type" value="Genomic_DNA"/>
</dbReference>
<keyword evidence="5" id="KW-0479">Metal-binding</keyword>
<name>A0A9P4GV21_9PLEO</name>
<dbReference type="InterPro" id="IPR002156">
    <property type="entry name" value="RNaseH_domain"/>
</dbReference>
<dbReference type="InterPro" id="IPR036397">
    <property type="entry name" value="RNaseH_sf"/>
</dbReference>
<proteinExistence type="inferred from homology"/>
<comment type="similarity">
    <text evidence="2">Belongs to the RNase H family.</text>
</comment>
<dbReference type="InterPro" id="IPR050092">
    <property type="entry name" value="RNase_H"/>
</dbReference>
<dbReference type="AlphaFoldDB" id="A0A9P4GV21"/>
<evidence type="ECO:0000256" key="1">
    <source>
        <dbReference type="ARBA" id="ARBA00000077"/>
    </source>
</evidence>
<gene>
    <name evidence="9" type="ORF">EK21DRAFT_83199</name>
</gene>
<evidence type="ECO:0000313" key="10">
    <source>
        <dbReference type="Proteomes" id="UP000799777"/>
    </source>
</evidence>
<dbReference type="GO" id="GO:0043137">
    <property type="term" value="P:DNA replication, removal of RNA primer"/>
    <property type="evidence" value="ECO:0007669"/>
    <property type="project" value="TreeGrafter"/>
</dbReference>
<keyword evidence="10" id="KW-1185">Reference proteome</keyword>